<accession>A0ABV8I7K2</accession>
<name>A0ABV8I7K2_9ACTN</name>
<dbReference type="EMBL" id="JBHSBM010000018">
    <property type="protein sequence ID" value="MFC4060183.1"/>
    <property type="molecule type" value="Genomic_DNA"/>
</dbReference>
<proteinExistence type="predicted"/>
<comment type="caution">
    <text evidence="1">The sequence shown here is derived from an EMBL/GenBank/DDBJ whole genome shotgun (WGS) entry which is preliminary data.</text>
</comment>
<dbReference type="RefSeq" id="WP_377289195.1">
    <property type="nucleotide sequence ID" value="NZ_JBHSBM010000018.1"/>
</dbReference>
<keyword evidence="2" id="KW-1185">Reference proteome</keyword>
<reference evidence="2" key="1">
    <citation type="journal article" date="2019" name="Int. J. Syst. Evol. Microbiol.">
        <title>The Global Catalogue of Microorganisms (GCM) 10K type strain sequencing project: providing services to taxonomists for standard genome sequencing and annotation.</title>
        <authorList>
            <consortium name="The Broad Institute Genomics Platform"/>
            <consortium name="The Broad Institute Genome Sequencing Center for Infectious Disease"/>
            <person name="Wu L."/>
            <person name="Ma J."/>
        </authorList>
    </citation>
    <scope>NUCLEOTIDE SEQUENCE [LARGE SCALE GENOMIC DNA]</scope>
    <source>
        <strain evidence="2">TBRC 4489</strain>
    </source>
</reference>
<protein>
    <submittedName>
        <fullName evidence="1">Uncharacterized protein</fullName>
    </submittedName>
</protein>
<gene>
    <name evidence="1" type="ORF">ACFOWE_17905</name>
</gene>
<dbReference type="Proteomes" id="UP001595850">
    <property type="component" value="Unassembled WGS sequence"/>
</dbReference>
<organism evidence="1 2">
    <name type="scientific">Planomonospora corallina</name>
    <dbReference type="NCBI Taxonomy" id="1806052"/>
    <lineage>
        <taxon>Bacteria</taxon>
        <taxon>Bacillati</taxon>
        <taxon>Actinomycetota</taxon>
        <taxon>Actinomycetes</taxon>
        <taxon>Streptosporangiales</taxon>
        <taxon>Streptosporangiaceae</taxon>
        <taxon>Planomonospora</taxon>
    </lineage>
</organism>
<evidence type="ECO:0000313" key="2">
    <source>
        <dbReference type="Proteomes" id="UP001595850"/>
    </source>
</evidence>
<evidence type="ECO:0000313" key="1">
    <source>
        <dbReference type="EMBL" id="MFC4060183.1"/>
    </source>
</evidence>
<sequence>MPVSTGTHVCSRAQAEQLVDDLTAAFGGRPGDFVLMDEGFDDRQWTIVGEAFDEWTVRVEGRVTPPPGTFLEPVTYCQLAICLI</sequence>